<comment type="caution">
    <text evidence="3">The sequence shown here is derived from an EMBL/GenBank/DDBJ whole genome shotgun (WGS) entry which is preliminary data.</text>
</comment>
<keyword evidence="1" id="KW-0472">Membrane</keyword>
<evidence type="ECO:0000313" key="3">
    <source>
        <dbReference type="EMBL" id="SMP13641.1"/>
    </source>
</evidence>
<feature type="domain" description="TadE-like" evidence="2">
    <location>
        <begin position="19"/>
        <end position="58"/>
    </location>
</feature>
<gene>
    <name evidence="3" type="ORF">SAMN06265373_102556</name>
</gene>
<evidence type="ECO:0000259" key="2">
    <source>
        <dbReference type="Pfam" id="PF07811"/>
    </source>
</evidence>
<accession>A0ABY1NNY3</accession>
<protein>
    <submittedName>
        <fullName evidence="3">TadE-like protein</fullName>
    </submittedName>
</protein>
<name>A0ABY1NNY3_9RHOB</name>
<keyword evidence="1" id="KW-0812">Transmembrane</keyword>
<evidence type="ECO:0000256" key="1">
    <source>
        <dbReference type="SAM" id="Phobius"/>
    </source>
</evidence>
<dbReference type="RefSeq" id="WP_283425285.1">
    <property type="nucleotide sequence ID" value="NZ_FXTY01000002.1"/>
</dbReference>
<keyword evidence="1" id="KW-1133">Transmembrane helix</keyword>
<feature type="transmembrane region" description="Helical" evidence="1">
    <location>
        <begin position="21"/>
        <end position="43"/>
    </location>
</feature>
<dbReference type="InterPro" id="IPR012495">
    <property type="entry name" value="TadE-like_dom"/>
</dbReference>
<reference evidence="3 4" key="1">
    <citation type="submission" date="2017-05" db="EMBL/GenBank/DDBJ databases">
        <authorList>
            <person name="Varghese N."/>
            <person name="Submissions S."/>
        </authorList>
    </citation>
    <scope>NUCLEOTIDE SEQUENCE [LARGE SCALE GENOMIC DNA]</scope>
    <source>
        <strain evidence="3 4">DSM 29734</strain>
    </source>
</reference>
<keyword evidence="4" id="KW-1185">Reference proteome</keyword>
<organism evidence="3 4">
    <name type="scientific">Shimia sagamensis</name>
    <dbReference type="NCBI Taxonomy" id="1566352"/>
    <lineage>
        <taxon>Bacteria</taxon>
        <taxon>Pseudomonadati</taxon>
        <taxon>Pseudomonadota</taxon>
        <taxon>Alphaproteobacteria</taxon>
        <taxon>Rhodobacterales</taxon>
        <taxon>Roseobacteraceae</taxon>
    </lineage>
</organism>
<dbReference type="Proteomes" id="UP001157961">
    <property type="component" value="Unassembled WGS sequence"/>
</dbReference>
<dbReference type="Pfam" id="PF07811">
    <property type="entry name" value="TadE"/>
    <property type="match status" value="1"/>
</dbReference>
<proteinExistence type="predicted"/>
<dbReference type="EMBL" id="FXTY01000002">
    <property type="protein sequence ID" value="SMP13641.1"/>
    <property type="molecule type" value="Genomic_DNA"/>
</dbReference>
<sequence>MSVLNLRKSLATFRKDASGSVAVESAIIFPTLLFCLFVMMNIFDAYRAKSTTEKAAFAVSDMLSRETTAVNAEYLNGIHAVLEEISTVRSEHKLTVSHVFWSPVSGDYELSWSRSNGSGSGITASEFEAMKGKLPVLVDGESLIVVETSAQYAPPILAGWNGQRPYGEESALNMDIDTFVFTRPRFAPQLAWSNS</sequence>
<evidence type="ECO:0000313" key="4">
    <source>
        <dbReference type="Proteomes" id="UP001157961"/>
    </source>
</evidence>